<dbReference type="STRING" id="3635.A0A1U8HPL7"/>
<protein>
    <submittedName>
        <fullName evidence="3">Large ribosomal RNA subunit accumulation protein YCED homolog 1, chloroplastic</fullName>
    </submittedName>
</protein>
<name>A0A1U8HPL7_GOSHI</name>
<sequence length="335" mass="37724">MSLLMSSSCLSFPSNFNPFKTCDMKFRQPSVSSSLCSFVDHSKFSCNVTLNNHKIFRNKSLNVLKPVKNSINQNSQPFTDDDDDDDDDTITFDWEDEEDIEDMGSPWEGAVIYCRKPSVTHMEYCTTLERLGLGKLSSDISKSRASVMGLRVTKDVKDYPNGTPVQISIDVTRKKQKTRLDGIIKTVISLGCNRCGEPAAECIFSNFSLLLSEEPIEEPEIIDMGASFKEGFKSFNGSNQGVEEDDDDASIDWEDRLYFPLEEKEIDISKHIRDLVHLEITINAICDPRCKGICLKCGTNLNTSSCNCKEDVEKKDYGPLGNLRKQMQQKSSHSQ</sequence>
<dbReference type="AlphaFoldDB" id="A0A1U8HPL7"/>
<keyword evidence="2" id="KW-1185">Reference proteome</keyword>
<dbReference type="RefSeq" id="XP_016667972.1">
    <property type="nucleotide sequence ID" value="XM_016812483.2"/>
</dbReference>
<dbReference type="OrthoDB" id="1931432at2759"/>
<dbReference type="PaxDb" id="3635-A0A1U8HPL7"/>
<dbReference type="InterPro" id="IPR003772">
    <property type="entry name" value="YceD"/>
</dbReference>
<evidence type="ECO:0000256" key="1">
    <source>
        <dbReference type="SAM" id="MobiDB-lite"/>
    </source>
</evidence>
<accession>A0A1U8HPL7</accession>
<feature type="region of interest" description="Disordered" evidence="1">
    <location>
        <begin position="70"/>
        <end position="90"/>
    </location>
</feature>
<dbReference type="Pfam" id="PF02620">
    <property type="entry name" value="YceD"/>
    <property type="match status" value="1"/>
</dbReference>
<dbReference type="OMA" id="AECVFSN"/>
<dbReference type="GO" id="GO:0009507">
    <property type="term" value="C:chloroplast"/>
    <property type="evidence" value="ECO:0000318"/>
    <property type="project" value="GO_Central"/>
</dbReference>
<dbReference type="PANTHER" id="PTHR34374:SF1">
    <property type="entry name" value="LARGE RIBOSOMAL RNA SUBUNIT ACCUMULATION PROTEIN YCED HOMOLOG 1, CHLOROPLASTIC"/>
    <property type="match status" value="1"/>
</dbReference>
<evidence type="ECO:0000313" key="3">
    <source>
        <dbReference type="RefSeq" id="XP_016667972.1"/>
    </source>
</evidence>
<feature type="compositionally biased region" description="Polar residues" evidence="1">
    <location>
        <begin position="325"/>
        <end position="335"/>
    </location>
</feature>
<gene>
    <name evidence="3" type="primary">LOC107888385</name>
</gene>
<dbReference type="PANTHER" id="PTHR34374">
    <property type="entry name" value="LARGE RIBOSOMAL RNA SUBUNIT ACCUMULATION PROTEIN YCED HOMOLOG 1, CHLOROPLASTIC"/>
    <property type="match status" value="1"/>
</dbReference>
<feature type="compositionally biased region" description="Acidic residues" evidence="1">
    <location>
        <begin position="79"/>
        <end position="90"/>
    </location>
</feature>
<dbReference type="Proteomes" id="UP000818029">
    <property type="component" value="Chromosome D13"/>
</dbReference>
<dbReference type="KEGG" id="ghi:107888385"/>
<evidence type="ECO:0000313" key="2">
    <source>
        <dbReference type="Proteomes" id="UP000818029"/>
    </source>
</evidence>
<proteinExistence type="predicted"/>
<reference evidence="3" key="2">
    <citation type="submission" date="2025-08" db="UniProtKB">
        <authorList>
            <consortium name="RefSeq"/>
        </authorList>
    </citation>
    <scope>IDENTIFICATION</scope>
</reference>
<reference evidence="2" key="1">
    <citation type="journal article" date="2020" name="Nat. Genet.">
        <title>Genomic diversifications of five Gossypium allopolyploid species and their impact on cotton improvement.</title>
        <authorList>
            <person name="Chen Z.J."/>
            <person name="Sreedasyam A."/>
            <person name="Ando A."/>
            <person name="Song Q."/>
            <person name="De Santiago L.M."/>
            <person name="Hulse-Kemp A.M."/>
            <person name="Ding M."/>
            <person name="Ye W."/>
            <person name="Kirkbride R.C."/>
            <person name="Jenkins J."/>
            <person name="Plott C."/>
            <person name="Lovell J."/>
            <person name="Lin Y.M."/>
            <person name="Vaughn R."/>
            <person name="Liu B."/>
            <person name="Simpson S."/>
            <person name="Scheffler B.E."/>
            <person name="Wen L."/>
            <person name="Saski C.A."/>
            <person name="Grover C.E."/>
            <person name="Hu G."/>
            <person name="Conover J.L."/>
            <person name="Carlson J.W."/>
            <person name="Shu S."/>
            <person name="Boston L.B."/>
            <person name="Williams M."/>
            <person name="Peterson D.G."/>
            <person name="McGee K."/>
            <person name="Jones D.C."/>
            <person name="Wendel J.F."/>
            <person name="Stelly D.M."/>
            <person name="Grimwood J."/>
            <person name="Schmutz J."/>
        </authorList>
    </citation>
    <scope>NUCLEOTIDE SEQUENCE [LARGE SCALE GENOMIC DNA]</scope>
    <source>
        <strain evidence="2">cv. TM-1</strain>
    </source>
</reference>
<dbReference type="GeneID" id="107888385"/>
<organism evidence="2 3">
    <name type="scientific">Gossypium hirsutum</name>
    <name type="common">Upland cotton</name>
    <name type="synonym">Gossypium mexicanum</name>
    <dbReference type="NCBI Taxonomy" id="3635"/>
    <lineage>
        <taxon>Eukaryota</taxon>
        <taxon>Viridiplantae</taxon>
        <taxon>Streptophyta</taxon>
        <taxon>Embryophyta</taxon>
        <taxon>Tracheophyta</taxon>
        <taxon>Spermatophyta</taxon>
        <taxon>Magnoliopsida</taxon>
        <taxon>eudicotyledons</taxon>
        <taxon>Gunneridae</taxon>
        <taxon>Pentapetalae</taxon>
        <taxon>rosids</taxon>
        <taxon>malvids</taxon>
        <taxon>Malvales</taxon>
        <taxon>Malvaceae</taxon>
        <taxon>Malvoideae</taxon>
        <taxon>Gossypium</taxon>
    </lineage>
</organism>
<feature type="region of interest" description="Disordered" evidence="1">
    <location>
        <begin position="315"/>
        <end position="335"/>
    </location>
</feature>